<dbReference type="InterPro" id="IPR010982">
    <property type="entry name" value="Lambda_DNA-bd_dom_sf"/>
</dbReference>
<dbReference type="SMART" id="SM00530">
    <property type="entry name" value="HTH_XRE"/>
    <property type="match status" value="1"/>
</dbReference>
<dbReference type="Gene3D" id="1.10.260.40">
    <property type="entry name" value="lambda repressor-like DNA-binding domains"/>
    <property type="match status" value="1"/>
</dbReference>
<dbReference type="Pfam" id="PF17765">
    <property type="entry name" value="MLTR_LBD"/>
    <property type="match status" value="1"/>
</dbReference>
<dbReference type="PROSITE" id="PS50943">
    <property type="entry name" value="HTH_CROC1"/>
    <property type="match status" value="1"/>
</dbReference>
<name>A0ABV8J506_9ACTN</name>
<dbReference type="RefSeq" id="WP_378069958.1">
    <property type="nucleotide sequence ID" value="NZ_JBHSBL010000020.1"/>
</dbReference>
<dbReference type="InterPro" id="IPR041413">
    <property type="entry name" value="MLTR_LBD"/>
</dbReference>
<reference evidence="3" key="1">
    <citation type="journal article" date="2019" name="Int. J. Syst. Evol. Microbiol.">
        <title>The Global Catalogue of Microorganisms (GCM) 10K type strain sequencing project: providing services to taxonomists for standard genome sequencing and annotation.</title>
        <authorList>
            <consortium name="The Broad Institute Genomics Platform"/>
            <consortium name="The Broad Institute Genome Sequencing Center for Infectious Disease"/>
            <person name="Wu L."/>
            <person name="Ma J."/>
        </authorList>
    </citation>
    <scope>NUCLEOTIDE SEQUENCE [LARGE SCALE GENOMIC DNA]</scope>
    <source>
        <strain evidence="3">TBRC 5832</strain>
    </source>
</reference>
<dbReference type="PANTHER" id="PTHR35010">
    <property type="entry name" value="BLL4672 PROTEIN-RELATED"/>
    <property type="match status" value="1"/>
</dbReference>
<evidence type="ECO:0000313" key="3">
    <source>
        <dbReference type="Proteomes" id="UP001595867"/>
    </source>
</evidence>
<sequence>MNHREQVRDFLTTRRAKLTPDQVGLPTGGTTRRVAGLRREEAAMLAGVSVDYYTRLERGNLAGASDSVLESLARALHLDDAEREHLFNLARTASAVPPPRRRPAAPRGLRPAVQQIMDSMVGTPAWIHNARLDVLAANTLGRSLYAPLMQDAIRPVNNARFTFLNPQARTFYRDWPRVADDVVAILRAEAGRTPYDKDLTGLIGELSTRSLEFRTRWAAHDVRKHHSGTKRLHHPVVGDIDLTFEAVDLAADHGLTLVAYVAEPGSASAAALRLLAETVAVGQAR</sequence>
<dbReference type="Gene3D" id="3.30.450.180">
    <property type="match status" value="1"/>
</dbReference>
<dbReference type="SUPFAM" id="SSF47413">
    <property type="entry name" value="lambda repressor-like DNA-binding domains"/>
    <property type="match status" value="1"/>
</dbReference>
<dbReference type="PANTHER" id="PTHR35010:SF2">
    <property type="entry name" value="BLL4672 PROTEIN"/>
    <property type="match status" value="1"/>
</dbReference>
<protein>
    <submittedName>
        <fullName evidence="2">Helix-turn-helix transcriptional regulator</fullName>
    </submittedName>
</protein>
<organism evidence="2 3">
    <name type="scientific">Actinoplanes subglobosus</name>
    <dbReference type="NCBI Taxonomy" id="1547892"/>
    <lineage>
        <taxon>Bacteria</taxon>
        <taxon>Bacillati</taxon>
        <taxon>Actinomycetota</taxon>
        <taxon>Actinomycetes</taxon>
        <taxon>Micromonosporales</taxon>
        <taxon>Micromonosporaceae</taxon>
        <taxon>Actinoplanes</taxon>
    </lineage>
</organism>
<gene>
    <name evidence="2" type="ORF">ACFO0C_29355</name>
</gene>
<dbReference type="Pfam" id="PF13560">
    <property type="entry name" value="HTH_31"/>
    <property type="match status" value="1"/>
</dbReference>
<dbReference type="InterPro" id="IPR001387">
    <property type="entry name" value="Cro/C1-type_HTH"/>
</dbReference>
<accession>A0ABV8J506</accession>
<feature type="domain" description="HTH cro/C1-type" evidence="1">
    <location>
        <begin position="32"/>
        <end position="83"/>
    </location>
</feature>
<keyword evidence="3" id="KW-1185">Reference proteome</keyword>
<dbReference type="EMBL" id="JBHSBL010000020">
    <property type="protein sequence ID" value="MFC4069060.1"/>
    <property type="molecule type" value="Genomic_DNA"/>
</dbReference>
<dbReference type="Proteomes" id="UP001595867">
    <property type="component" value="Unassembled WGS sequence"/>
</dbReference>
<evidence type="ECO:0000259" key="1">
    <source>
        <dbReference type="PROSITE" id="PS50943"/>
    </source>
</evidence>
<dbReference type="CDD" id="cd00093">
    <property type="entry name" value="HTH_XRE"/>
    <property type="match status" value="1"/>
</dbReference>
<evidence type="ECO:0000313" key="2">
    <source>
        <dbReference type="EMBL" id="MFC4069060.1"/>
    </source>
</evidence>
<proteinExistence type="predicted"/>
<comment type="caution">
    <text evidence="2">The sequence shown here is derived from an EMBL/GenBank/DDBJ whole genome shotgun (WGS) entry which is preliminary data.</text>
</comment>